<gene>
    <name evidence="2" type="ORF">GCM10010923_02870</name>
</gene>
<dbReference type="SUPFAM" id="SSF101967">
    <property type="entry name" value="Adhesin YadA, collagen-binding domain"/>
    <property type="match status" value="1"/>
</dbReference>
<keyword evidence="3" id="KW-1185">Reference proteome</keyword>
<feature type="domain" description="Trimeric autotransporter adhesin YadA-like head" evidence="1">
    <location>
        <begin position="147"/>
        <end position="173"/>
    </location>
</feature>
<dbReference type="InterPro" id="IPR045584">
    <property type="entry name" value="Pilin-like"/>
</dbReference>
<accession>A0ABQ1F490</accession>
<dbReference type="Gene3D" id="2.60.40.4050">
    <property type="match status" value="1"/>
</dbReference>
<dbReference type="Pfam" id="PF05658">
    <property type="entry name" value="YadA_head"/>
    <property type="match status" value="4"/>
</dbReference>
<feature type="domain" description="Trimeric autotransporter adhesin YadA-like head" evidence="1">
    <location>
        <begin position="207"/>
        <end position="229"/>
    </location>
</feature>
<dbReference type="InterPro" id="IPR011049">
    <property type="entry name" value="Serralysin-like_metalloprot_C"/>
</dbReference>
<feature type="domain" description="Trimeric autotransporter adhesin YadA-like head" evidence="1">
    <location>
        <begin position="175"/>
        <end position="200"/>
    </location>
</feature>
<name>A0ABQ1F490_9SPHN</name>
<evidence type="ECO:0000313" key="3">
    <source>
        <dbReference type="Proteomes" id="UP000603317"/>
    </source>
</evidence>
<reference evidence="3" key="1">
    <citation type="journal article" date="2019" name="Int. J. Syst. Evol. Microbiol.">
        <title>The Global Catalogue of Microorganisms (GCM) 10K type strain sequencing project: providing services to taxonomists for standard genome sequencing and annotation.</title>
        <authorList>
            <consortium name="The Broad Institute Genomics Platform"/>
            <consortium name="The Broad Institute Genome Sequencing Center for Infectious Disease"/>
            <person name="Wu L."/>
            <person name="Ma J."/>
        </authorList>
    </citation>
    <scope>NUCLEOTIDE SEQUENCE [LARGE SCALE GENOMIC DNA]</scope>
    <source>
        <strain evidence="3">CGMCC 1.15297</strain>
    </source>
</reference>
<dbReference type="EMBL" id="BMID01000001">
    <property type="protein sequence ID" value="GFZ98181.1"/>
    <property type="molecule type" value="Genomic_DNA"/>
</dbReference>
<comment type="caution">
    <text evidence="2">The sequence shown here is derived from an EMBL/GenBank/DDBJ whole genome shotgun (WGS) entry which is preliminary data.</text>
</comment>
<dbReference type="InterPro" id="IPR008640">
    <property type="entry name" value="Adhesin_Head_dom"/>
</dbReference>
<evidence type="ECO:0000259" key="1">
    <source>
        <dbReference type="Pfam" id="PF05658"/>
    </source>
</evidence>
<proteinExistence type="predicted"/>
<dbReference type="Gene3D" id="2.150.10.10">
    <property type="entry name" value="Serralysin-like metalloprotease, C-terminal"/>
    <property type="match status" value="1"/>
</dbReference>
<dbReference type="CDD" id="cd12820">
    <property type="entry name" value="LbR_YadA-like"/>
    <property type="match status" value="1"/>
</dbReference>
<dbReference type="SUPFAM" id="SSF54523">
    <property type="entry name" value="Pili subunits"/>
    <property type="match status" value="1"/>
</dbReference>
<dbReference type="RefSeq" id="WP_229658035.1">
    <property type="nucleotide sequence ID" value="NZ_BMID01000001.1"/>
</dbReference>
<feature type="domain" description="Trimeric autotransporter adhesin YadA-like head" evidence="1">
    <location>
        <begin position="119"/>
        <end position="143"/>
    </location>
</feature>
<protein>
    <recommendedName>
        <fullName evidence="1">Trimeric autotransporter adhesin YadA-like head domain-containing protein</fullName>
    </recommendedName>
</protein>
<dbReference type="Gene3D" id="3.30.1300.30">
    <property type="entry name" value="GSPII I/J protein-like"/>
    <property type="match status" value="1"/>
</dbReference>
<sequence length="417" mass="39936">MANEALTVSFGRAFDDNGTPGDPGDDTAAITRRLVNIGDGIDASDAATKGQLDAAIAGVSGSAATAQSRADDAFALATTADSKADDNATAIATNSGRIDTIDARSNSVAIGGGSSAASAGGTQGTALGSAAAASGEESTSLGAATEAAGLRSTAVGRGAFADGVQTSAIGTGSRATGVGSSAIGGFSAASGNFSTALGYASSTVAAQAVAVGYQAQARDENATAIGTQARAEYAKSTAIGYAAVTTAANQVVLGGAGSSVVIGDLDASTAAQEGPVDVVTVDANGVLGKQQVATAASVAAVRADMGYIAAVTDAQFQALSSDVSALGGRVDALGFRLDQLDRSAMGGIAAAAALGSAIALPDKAFTIAGNVATHGGEQGYAASFTGRVSDSFAIGAGIAGNTGDDEVTAQVGFAFGF</sequence>
<dbReference type="Proteomes" id="UP000603317">
    <property type="component" value="Unassembled WGS sequence"/>
</dbReference>
<organism evidence="2 3">
    <name type="scientific">Blastomonas marina</name>
    <dbReference type="NCBI Taxonomy" id="1867408"/>
    <lineage>
        <taxon>Bacteria</taxon>
        <taxon>Pseudomonadati</taxon>
        <taxon>Pseudomonadota</taxon>
        <taxon>Alphaproteobacteria</taxon>
        <taxon>Sphingomonadales</taxon>
        <taxon>Sphingomonadaceae</taxon>
        <taxon>Blastomonas</taxon>
    </lineage>
</organism>
<evidence type="ECO:0000313" key="2">
    <source>
        <dbReference type="EMBL" id="GFZ98181.1"/>
    </source>
</evidence>